<name>A0ABR0AQ23_9CRUS</name>
<gene>
    <name evidence="1" type="ORF">OUZ56_016225</name>
</gene>
<protein>
    <submittedName>
        <fullName evidence="1">Uncharacterized protein</fullName>
    </submittedName>
</protein>
<comment type="caution">
    <text evidence="1">The sequence shown here is derived from an EMBL/GenBank/DDBJ whole genome shotgun (WGS) entry which is preliminary data.</text>
</comment>
<evidence type="ECO:0000313" key="1">
    <source>
        <dbReference type="EMBL" id="KAK4027213.1"/>
    </source>
</evidence>
<proteinExistence type="predicted"/>
<dbReference type="EMBL" id="JAOYFB010000038">
    <property type="protein sequence ID" value="KAK4027213.1"/>
    <property type="molecule type" value="Genomic_DNA"/>
</dbReference>
<reference evidence="1 2" key="1">
    <citation type="journal article" date="2023" name="Nucleic Acids Res.">
        <title>The hologenome of Daphnia magna reveals possible DNA methylation and microbiome-mediated evolution of the host genome.</title>
        <authorList>
            <person name="Chaturvedi A."/>
            <person name="Li X."/>
            <person name="Dhandapani V."/>
            <person name="Marshall H."/>
            <person name="Kissane S."/>
            <person name="Cuenca-Cambronero M."/>
            <person name="Asole G."/>
            <person name="Calvet F."/>
            <person name="Ruiz-Romero M."/>
            <person name="Marangio P."/>
            <person name="Guigo R."/>
            <person name="Rago D."/>
            <person name="Mirbahai L."/>
            <person name="Eastwood N."/>
            <person name="Colbourne J.K."/>
            <person name="Zhou J."/>
            <person name="Mallon E."/>
            <person name="Orsini L."/>
        </authorList>
    </citation>
    <scope>NUCLEOTIDE SEQUENCE [LARGE SCALE GENOMIC DNA]</scope>
    <source>
        <strain evidence="1">LRV0_1</strain>
    </source>
</reference>
<evidence type="ECO:0000313" key="2">
    <source>
        <dbReference type="Proteomes" id="UP001234178"/>
    </source>
</evidence>
<accession>A0ABR0AQ23</accession>
<organism evidence="1 2">
    <name type="scientific">Daphnia magna</name>
    <dbReference type="NCBI Taxonomy" id="35525"/>
    <lineage>
        <taxon>Eukaryota</taxon>
        <taxon>Metazoa</taxon>
        <taxon>Ecdysozoa</taxon>
        <taxon>Arthropoda</taxon>
        <taxon>Crustacea</taxon>
        <taxon>Branchiopoda</taxon>
        <taxon>Diplostraca</taxon>
        <taxon>Cladocera</taxon>
        <taxon>Anomopoda</taxon>
        <taxon>Daphniidae</taxon>
        <taxon>Daphnia</taxon>
    </lineage>
</organism>
<dbReference type="Proteomes" id="UP001234178">
    <property type="component" value="Unassembled WGS sequence"/>
</dbReference>
<keyword evidence="2" id="KW-1185">Reference proteome</keyword>
<sequence length="97" mass="10769">MIVKAGHATRVNKVFPGTSLRPDIIIKSILPIIIIDLTITFDAPDPFKLDPIEKWPNTIAWVSSYQFLDAIQQHCGIHTWHPAQLTRRGVVSGGRAG</sequence>